<feature type="transmembrane region" description="Helical" evidence="1">
    <location>
        <begin position="16"/>
        <end position="34"/>
    </location>
</feature>
<keyword evidence="1" id="KW-0812">Transmembrane</keyword>
<dbReference type="GO" id="GO:0006508">
    <property type="term" value="P:proteolysis"/>
    <property type="evidence" value="ECO:0007669"/>
    <property type="project" value="UniProtKB-KW"/>
</dbReference>
<feature type="transmembrane region" description="Helical" evidence="1">
    <location>
        <begin position="210"/>
        <end position="230"/>
    </location>
</feature>
<feature type="transmembrane region" description="Helical" evidence="1">
    <location>
        <begin position="189"/>
        <end position="205"/>
    </location>
</feature>
<keyword evidence="1" id="KW-1133">Transmembrane helix</keyword>
<dbReference type="InterPro" id="IPR003675">
    <property type="entry name" value="Rce1/LyrA-like_dom"/>
</dbReference>
<evidence type="ECO:0000259" key="2">
    <source>
        <dbReference type="Pfam" id="PF02517"/>
    </source>
</evidence>
<feature type="transmembrane region" description="Helical" evidence="1">
    <location>
        <begin position="40"/>
        <end position="60"/>
    </location>
</feature>
<dbReference type="GO" id="GO:0004175">
    <property type="term" value="F:endopeptidase activity"/>
    <property type="evidence" value="ECO:0007669"/>
    <property type="project" value="UniProtKB-ARBA"/>
</dbReference>
<feature type="domain" description="CAAX prenyl protease 2/Lysostaphin resistance protein A-like" evidence="2">
    <location>
        <begin position="125"/>
        <end position="221"/>
    </location>
</feature>
<feature type="transmembrane region" description="Helical" evidence="1">
    <location>
        <begin position="112"/>
        <end position="133"/>
    </location>
</feature>
<name>A0A5C5WIM6_9BACT</name>
<feature type="transmembrane region" description="Helical" evidence="1">
    <location>
        <begin position="164"/>
        <end position="183"/>
    </location>
</feature>
<sequence length="248" mass="28257">MENQVSETNQKVESSYWPYILPLVSFLALVELSNRTPESWQFAMLVARVIVPLSMLTYFWKRGDYPELKIRFSAMTVVDLLLGISLAGLWIAPYVWFPSLRPDSDSSPFDPAMAGAAMIPAVLSIRMVGYVLVTPVMEELFMRSFLIRFVDVFDDPAKDFRDIAIGKFGWMSFVAVIFVFLATHVPWEWYVMFPWAVITTLWLYVRKDLFALIVVHSATNAAILLSAIFFSDTFSDGSGGTLPLWFFV</sequence>
<dbReference type="GO" id="GO:0080120">
    <property type="term" value="P:CAAX-box protein maturation"/>
    <property type="evidence" value="ECO:0007669"/>
    <property type="project" value="UniProtKB-ARBA"/>
</dbReference>
<organism evidence="3 4">
    <name type="scientific">Rubripirellula amarantea</name>
    <dbReference type="NCBI Taxonomy" id="2527999"/>
    <lineage>
        <taxon>Bacteria</taxon>
        <taxon>Pseudomonadati</taxon>
        <taxon>Planctomycetota</taxon>
        <taxon>Planctomycetia</taxon>
        <taxon>Pirellulales</taxon>
        <taxon>Pirellulaceae</taxon>
        <taxon>Rubripirellula</taxon>
    </lineage>
</organism>
<gene>
    <name evidence="3" type="ORF">Pla22_31700</name>
</gene>
<keyword evidence="4" id="KW-1185">Reference proteome</keyword>
<evidence type="ECO:0000256" key="1">
    <source>
        <dbReference type="SAM" id="Phobius"/>
    </source>
</evidence>
<keyword evidence="1" id="KW-0472">Membrane</keyword>
<dbReference type="OrthoDB" id="9787923at2"/>
<evidence type="ECO:0000313" key="3">
    <source>
        <dbReference type="EMBL" id="TWT50427.1"/>
    </source>
</evidence>
<reference evidence="3 4" key="1">
    <citation type="submission" date="2019-02" db="EMBL/GenBank/DDBJ databases">
        <title>Deep-cultivation of Planctomycetes and their phenomic and genomic characterization uncovers novel biology.</title>
        <authorList>
            <person name="Wiegand S."/>
            <person name="Jogler M."/>
            <person name="Boedeker C."/>
            <person name="Pinto D."/>
            <person name="Vollmers J."/>
            <person name="Rivas-Marin E."/>
            <person name="Kohn T."/>
            <person name="Peeters S.H."/>
            <person name="Heuer A."/>
            <person name="Rast P."/>
            <person name="Oberbeckmann S."/>
            <person name="Bunk B."/>
            <person name="Jeske O."/>
            <person name="Meyerdierks A."/>
            <person name="Storesund J.E."/>
            <person name="Kallscheuer N."/>
            <person name="Luecker S."/>
            <person name="Lage O.M."/>
            <person name="Pohl T."/>
            <person name="Merkel B.J."/>
            <person name="Hornburger P."/>
            <person name="Mueller R.-W."/>
            <person name="Bruemmer F."/>
            <person name="Labrenz M."/>
            <person name="Spormann A.M."/>
            <person name="Op Den Camp H."/>
            <person name="Overmann J."/>
            <person name="Amann R."/>
            <person name="Jetten M.S.M."/>
            <person name="Mascher T."/>
            <person name="Medema M.H."/>
            <person name="Devos D.P."/>
            <person name="Kaster A.-K."/>
            <person name="Ovreas L."/>
            <person name="Rohde M."/>
            <person name="Galperin M.Y."/>
            <person name="Jogler C."/>
        </authorList>
    </citation>
    <scope>NUCLEOTIDE SEQUENCE [LARGE SCALE GENOMIC DNA]</scope>
    <source>
        <strain evidence="3 4">Pla22</strain>
    </source>
</reference>
<accession>A0A5C5WIM6</accession>
<feature type="transmembrane region" description="Helical" evidence="1">
    <location>
        <begin position="72"/>
        <end position="92"/>
    </location>
</feature>
<evidence type="ECO:0000313" key="4">
    <source>
        <dbReference type="Proteomes" id="UP000316598"/>
    </source>
</evidence>
<dbReference type="Pfam" id="PF02517">
    <property type="entry name" value="Rce1-like"/>
    <property type="match status" value="1"/>
</dbReference>
<dbReference type="EMBL" id="SJPI01000002">
    <property type="protein sequence ID" value="TWT50427.1"/>
    <property type="molecule type" value="Genomic_DNA"/>
</dbReference>
<dbReference type="Proteomes" id="UP000316598">
    <property type="component" value="Unassembled WGS sequence"/>
</dbReference>
<protein>
    <submittedName>
        <fullName evidence="3">CAAX amino terminal protease self-immunity</fullName>
    </submittedName>
</protein>
<keyword evidence="3" id="KW-0645">Protease</keyword>
<proteinExistence type="predicted"/>
<keyword evidence="3" id="KW-0378">Hydrolase</keyword>
<dbReference type="AlphaFoldDB" id="A0A5C5WIM6"/>
<comment type="caution">
    <text evidence="3">The sequence shown here is derived from an EMBL/GenBank/DDBJ whole genome shotgun (WGS) entry which is preliminary data.</text>
</comment>